<evidence type="ECO:0000313" key="3">
    <source>
        <dbReference type="EMBL" id="MBY4796774.1"/>
    </source>
</evidence>
<dbReference type="InterPro" id="IPR007921">
    <property type="entry name" value="CHAP_dom"/>
</dbReference>
<dbReference type="RefSeq" id="WP_222198504.1">
    <property type="nucleotide sequence ID" value="NZ_JAIMFO010000004.1"/>
</dbReference>
<organism evidence="3 4">
    <name type="scientific">Collinsella ureilytica</name>
    <dbReference type="NCBI Taxonomy" id="2869515"/>
    <lineage>
        <taxon>Bacteria</taxon>
        <taxon>Bacillati</taxon>
        <taxon>Actinomycetota</taxon>
        <taxon>Coriobacteriia</taxon>
        <taxon>Coriobacteriales</taxon>
        <taxon>Coriobacteriaceae</taxon>
        <taxon>Collinsella</taxon>
    </lineage>
</organism>
<accession>A0ABS7MHE0</accession>
<reference evidence="3 4" key="1">
    <citation type="submission" date="2021-08" db="EMBL/GenBank/DDBJ databases">
        <title>Collinsella faecalis sp. nov. isolated from swine faeces.</title>
        <authorList>
            <person name="Oh B.S."/>
            <person name="Lee J.H."/>
        </authorList>
    </citation>
    <scope>NUCLEOTIDE SEQUENCE [LARGE SCALE GENOMIC DNA]</scope>
    <source>
        <strain evidence="3 4">AGMB00827</strain>
    </source>
</reference>
<feature type="domain" description="Peptidase C51" evidence="2">
    <location>
        <begin position="44"/>
        <end position="131"/>
    </location>
</feature>
<dbReference type="Pfam" id="PF05257">
    <property type="entry name" value="CHAP"/>
    <property type="match status" value="1"/>
</dbReference>
<feature type="non-terminal residue" evidence="3">
    <location>
        <position position="187"/>
    </location>
</feature>
<name>A0ABS7MHE0_9ACTN</name>
<dbReference type="Gene3D" id="3.90.1720.10">
    <property type="entry name" value="endopeptidase domain like (from Nostoc punctiforme)"/>
    <property type="match status" value="1"/>
</dbReference>
<keyword evidence="4" id="KW-1185">Reference proteome</keyword>
<proteinExistence type="predicted"/>
<comment type="caution">
    <text evidence="3">The sequence shown here is derived from an EMBL/GenBank/DDBJ whole genome shotgun (WGS) entry which is preliminary data.</text>
</comment>
<dbReference type="Proteomes" id="UP000700908">
    <property type="component" value="Unassembled WGS sequence"/>
</dbReference>
<evidence type="ECO:0000256" key="1">
    <source>
        <dbReference type="SAM" id="MobiDB-lite"/>
    </source>
</evidence>
<feature type="region of interest" description="Disordered" evidence="1">
    <location>
        <begin position="167"/>
        <end position="187"/>
    </location>
</feature>
<dbReference type="EMBL" id="JAIMFO010000004">
    <property type="protein sequence ID" value="MBY4796774.1"/>
    <property type="molecule type" value="Genomic_DNA"/>
</dbReference>
<dbReference type="InterPro" id="IPR038765">
    <property type="entry name" value="Papain-like_cys_pep_sf"/>
</dbReference>
<protein>
    <submittedName>
        <fullName evidence="3">CHAP domain-containing protein</fullName>
    </submittedName>
</protein>
<dbReference type="SUPFAM" id="SSF54001">
    <property type="entry name" value="Cysteine proteinases"/>
    <property type="match status" value="1"/>
</dbReference>
<feature type="compositionally biased region" description="Gly residues" evidence="1">
    <location>
        <begin position="175"/>
        <end position="187"/>
    </location>
</feature>
<feature type="region of interest" description="Disordered" evidence="1">
    <location>
        <begin position="128"/>
        <end position="147"/>
    </location>
</feature>
<evidence type="ECO:0000259" key="2">
    <source>
        <dbReference type="Pfam" id="PF05257"/>
    </source>
</evidence>
<sequence length="187" mass="19782">MATSYDVIARAAKEIGYSRFTDPLMGTIYGRWYALLTNTPWFGTNGVPYCAMFVSYILAECGVEVPGFPTASCLAALSGARGAGIVLANKYDARPGDIVLFDWDPQLGNGVDHVGFVERNCGSYIQTIEGNTSPGTSGSQGNGGGVHRRTRSWGVVAAIIRPNYDGVPSSSKSEAGGGISEDGWWGQ</sequence>
<gene>
    <name evidence="3" type="ORF">K6V98_00115</name>
</gene>
<evidence type="ECO:0000313" key="4">
    <source>
        <dbReference type="Proteomes" id="UP000700908"/>
    </source>
</evidence>